<evidence type="ECO:0000313" key="2">
    <source>
        <dbReference type="Proteomes" id="UP001055200"/>
    </source>
</evidence>
<keyword evidence="2" id="KW-1185">Reference proteome</keyword>
<dbReference type="PANTHER" id="PTHR39217">
    <property type="match status" value="1"/>
</dbReference>
<reference evidence="1" key="1">
    <citation type="submission" date="2022-08" db="EMBL/GenBank/DDBJ databases">
        <title>Complete genome sequence of 14 non-tuberculosis mycobacteria type-strains.</title>
        <authorList>
            <person name="Igarashi Y."/>
            <person name="Osugi A."/>
            <person name="Mitarai S."/>
        </authorList>
    </citation>
    <scope>NUCLEOTIDE SEQUENCE</scope>
    <source>
        <strain evidence="1">DSM 45575</strain>
    </source>
</reference>
<name>A0ABY3TVH0_9MYCO</name>
<sequence length="287" mass="29626">MKLARPDVFHPRIVFAAAPARPGGPPDDAGLVGALRSRGLHARWLPWTDPAAARADLVILREVGDHAGCRAQLSAWAAGVGQLLNPPAVLAWNLDKRYLLDLADRGVPTVETAVFAPGQVARVNAGAAVVAPAVGAGARRFERPAAAREHAARLQAAGQTVVIQPAESRRRTALVFVGGAPSHAVAAGTGVDADFGVWDVGQAALAAAAARLGVGIDEILTARAVVAGGPDGAGGAPQLLRLQLVDPVLGWTVLAADARARHQRQFALAVESALQRRGLGPLAHRRP</sequence>
<dbReference type="PANTHER" id="PTHR39217:SF1">
    <property type="entry name" value="GLUTATHIONE SYNTHETASE"/>
    <property type="match status" value="1"/>
</dbReference>
<organism evidence="1 2">
    <name type="scientific">Mycolicibacillus parakoreensis</name>
    <dbReference type="NCBI Taxonomy" id="1069221"/>
    <lineage>
        <taxon>Bacteria</taxon>
        <taxon>Bacillati</taxon>
        <taxon>Actinomycetota</taxon>
        <taxon>Actinomycetes</taxon>
        <taxon>Mycobacteriales</taxon>
        <taxon>Mycobacteriaceae</taxon>
        <taxon>Mycolicibacillus</taxon>
    </lineage>
</organism>
<dbReference type="InterPro" id="IPR053191">
    <property type="entry name" value="DcsG_Biosynth_Enzyme"/>
</dbReference>
<dbReference type="EMBL" id="CP092365">
    <property type="protein sequence ID" value="ULN51197.1"/>
    <property type="molecule type" value="Genomic_DNA"/>
</dbReference>
<evidence type="ECO:0000313" key="1">
    <source>
        <dbReference type="EMBL" id="ULN51197.1"/>
    </source>
</evidence>
<protein>
    <recommendedName>
        <fullName evidence="3">ATP-grasp domain-containing protein</fullName>
    </recommendedName>
</protein>
<dbReference type="RefSeq" id="WP_240169481.1">
    <property type="nucleotide sequence ID" value="NZ_CP092365.1"/>
</dbReference>
<evidence type="ECO:0008006" key="3">
    <source>
        <dbReference type="Google" id="ProtNLM"/>
    </source>
</evidence>
<proteinExistence type="predicted"/>
<gene>
    <name evidence="1" type="ORF">MIU77_09565</name>
</gene>
<accession>A0ABY3TVH0</accession>
<dbReference type="Proteomes" id="UP001055200">
    <property type="component" value="Chromosome"/>
</dbReference>